<comment type="catalytic activity">
    <reaction evidence="8">
        <text>dTTP + alpha-D-glucose 1-phosphate + H(+) = dTDP-alpha-D-glucose + diphosphate</text>
        <dbReference type="Rhea" id="RHEA:15225"/>
        <dbReference type="ChEBI" id="CHEBI:15378"/>
        <dbReference type="ChEBI" id="CHEBI:33019"/>
        <dbReference type="ChEBI" id="CHEBI:37568"/>
        <dbReference type="ChEBI" id="CHEBI:57477"/>
        <dbReference type="ChEBI" id="CHEBI:58601"/>
        <dbReference type="EC" id="2.7.7.24"/>
    </reaction>
</comment>
<evidence type="ECO:0000256" key="7">
    <source>
        <dbReference type="ARBA" id="ARBA00022842"/>
    </source>
</evidence>
<feature type="domain" description="Nucleotidyl transferase" evidence="9">
    <location>
        <begin position="6"/>
        <end position="39"/>
    </location>
</feature>
<dbReference type="InterPro" id="IPR005835">
    <property type="entry name" value="NTP_transferase_dom"/>
</dbReference>
<evidence type="ECO:0000256" key="8">
    <source>
        <dbReference type="ARBA" id="ARBA00049336"/>
    </source>
</evidence>
<dbReference type="KEGG" id="chrm:FYK34_00035"/>
<dbReference type="EC" id="2.7.7.24" evidence="3"/>
<evidence type="ECO:0000256" key="4">
    <source>
        <dbReference type="ARBA" id="ARBA00022679"/>
    </source>
</evidence>
<comment type="similarity">
    <text evidence="2">Belongs to the glucose-1-phosphate thymidylyltransferase family.</text>
</comment>
<dbReference type="GO" id="GO:0046872">
    <property type="term" value="F:metal ion binding"/>
    <property type="evidence" value="ECO:0007669"/>
    <property type="project" value="UniProtKB-KW"/>
</dbReference>
<keyword evidence="6" id="KW-0479">Metal-binding</keyword>
<evidence type="ECO:0000256" key="1">
    <source>
        <dbReference type="ARBA" id="ARBA00001946"/>
    </source>
</evidence>
<gene>
    <name evidence="10" type="ORF">FYK34_00035</name>
</gene>
<proteinExistence type="inferred from homology"/>
<dbReference type="InterPro" id="IPR005907">
    <property type="entry name" value="G1P_thy_trans_s"/>
</dbReference>
<reference evidence="10 11" key="1">
    <citation type="submission" date="2019-08" db="EMBL/GenBank/DDBJ databases">
        <title>Chromobacterium paludis, a novel bacterium isolated from a Maryland marsh pond.</title>
        <authorList>
            <person name="Blackburn M.B."/>
            <person name="Gundersen-Rindal D.E."/>
        </authorList>
    </citation>
    <scope>NUCLEOTIDE SEQUENCE [LARGE SCALE GENOMIC DNA]</scope>
    <source>
        <strain evidence="11">IIBBL 257-1</strain>
    </source>
</reference>
<dbReference type="AlphaFoldDB" id="A0A5C1DDW7"/>
<keyword evidence="5" id="KW-0548">Nucleotidyltransferase</keyword>
<dbReference type="Proteomes" id="UP000322079">
    <property type="component" value="Chromosome"/>
</dbReference>
<organism evidence="10 11">
    <name type="scientific">Chromobacterium paludis</name>
    <dbReference type="NCBI Taxonomy" id="2605945"/>
    <lineage>
        <taxon>Bacteria</taxon>
        <taxon>Pseudomonadati</taxon>
        <taxon>Pseudomonadota</taxon>
        <taxon>Betaproteobacteria</taxon>
        <taxon>Neisseriales</taxon>
        <taxon>Chromobacteriaceae</taxon>
        <taxon>Chromobacterium</taxon>
    </lineage>
</organism>
<evidence type="ECO:0000259" key="9">
    <source>
        <dbReference type="Pfam" id="PF00483"/>
    </source>
</evidence>
<dbReference type="EMBL" id="CP043473">
    <property type="protein sequence ID" value="QEL54087.1"/>
    <property type="molecule type" value="Genomic_DNA"/>
</dbReference>
<evidence type="ECO:0000256" key="3">
    <source>
        <dbReference type="ARBA" id="ARBA00012461"/>
    </source>
</evidence>
<sequence length="41" mass="4430">MSKARKGIILAGGSGTRLYPATIAVSKQLLPIYDKPMITIR</sequence>
<evidence type="ECO:0000256" key="2">
    <source>
        <dbReference type="ARBA" id="ARBA00010480"/>
    </source>
</evidence>
<dbReference type="Pfam" id="PF00483">
    <property type="entry name" value="NTP_transferase"/>
    <property type="match status" value="1"/>
</dbReference>
<dbReference type="SUPFAM" id="SSF53448">
    <property type="entry name" value="Nucleotide-diphospho-sugar transferases"/>
    <property type="match status" value="1"/>
</dbReference>
<evidence type="ECO:0000256" key="6">
    <source>
        <dbReference type="ARBA" id="ARBA00022723"/>
    </source>
</evidence>
<evidence type="ECO:0000313" key="11">
    <source>
        <dbReference type="Proteomes" id="UP000322079"/>
    </source>
</evidence>
<dbReference type="GO" id="GO:0008879">
    <property type="term" value="F:glucose-1-phosphate thymidylyltransferase activity"/>
    <property type="evidence" value="ECO:0007669"/>
    <property type="project" value="UniProtKB-EC"/>
</dbReference>
<name>A0A5C1DDW7_9NEIS</name>
<comment type="cofactor">
    <cofactor evidence="1">
        <name>Mg(2+)</name>
        <dbReference type="ChEBI" id="CHEBI:18420"/>
    </cofactor>
</comment>
<evidence type="ECO:0000313" key="10">
    <source>
        <dbReference type="EMBL" id="QEL54087.1"/>
    </source>
</evidence>
<accession>A0A5C1DDW7</accession>
<evidence type="ECO:0000256" key="5">
    <source>
        <dbReference type="ARBA" id="ARBA00022695"/>
    </source>
</evidence>
<protein>
    <recommendedName>
        <fullName evidence="3">glucose-1-phosphate thymidylyltransferase</fullName>
        <ecNumber evidence="3">2.7.7.24</ecNumber>
    </recommendedName>
</protein>
<dbReference type="PANTHER" id="PTHR43532:SF1">
    <property type="entry name" value="GLUCOSE-1-PHOSPHATE THYMIDYLYLTRANSFERASE 1"/>
    <property type="match status" value="1"/>
</dbReference>
<dbReference type="InterPro" id="IPR029044">
    <property type="entry name" value="Nucleotide-diphossugar_trans"/>
</dbReference>
<dbReference type="Gene3D" id="3.90.550.10">
    <property type="entry name" value="Spore Coat Polysaccharide Biosynthesis Protein SpsA, Chain A"/>
    <property type="match status" value="1"/>
</dbReference>
<dbReference type="PANTHER" id="PTHR43532">
    <property type="entry name" value="GLUCOSE-1-PHOSPHATE THYMIDYLYLTRANSFERASE"/>
    <property type="match status" value="1"/>
</dbReference>
<keyword evidence="11" id="KW-1185">Reference proteome</keyword>
<keyword evidence="4" id="KW-0808">Transferase</keyword>
<keyword evidence="7" id="KW-0460">Magnesium</keyword>